<feature type="domain" description="SAF" evidence="1">
    <location>
        <begin position="20"/>
        <end position="83"/>
    </location>
</feature>
<dbReference type="RefSeq" id="WP_212007020.1">
    <property type="nucleotide sequence ID" value="NZ_JAAFYZ010000002.1"/>
</dbReference>
<organism evidence="2 3">
    <name type="scientific">Catenulispora pinistramenti</name>
    <dbReference type="NCBI Taxonomy" id="2705254"/>
    <lineage>
        <taxon>Bacteria</taxon>
        <taxon>Bacillati</taxon>
        <taxon>Actinomycetota</taxon>
        <taxon>Actinomycetes</taxon>
        <taxon>Catenulisporales</taxon>
        <taxon>Catenulisporaceae</taxon>
        <taxon>Catenulispora</taxon>
    </lineage>
</organism>
<dbReference type="InterPro" id="IPR013974">
    <property type="entry name" value="SAF"/>
</dbReference>
<evidence type="ECO:0000313" key="2">
    <source>
        <dbReference type="EMBL" id="MBS2545354.1"/>
    </source>
</evidence>
<gene>
    <name evidence="2" type="ORF">KGQ19_00580</name>
</gene>
<dbReference type="SMART" id="SM00858">
    <property type="entry name" value="SAF"/>
    <property type="match status" value="1"/>
</dbReference>
<evidence type="ECO:0000313" key="3">
    <source>
        <dbReference type="Proteomes" id="UP000730482"/>
    </source>
</evidence>
<accession>A0ABS5KGN6</accession>
<evidence type="ECO:0000259" key="1">
    <source>
        <dbReference type="SMART" id="SM00858"/>
    </source>
</evidence>
<sequence length="179" mass="17846">MTLGSIGVLGMLFLKVGGRIPVLVVAQSVPAGQVLTAPDLQVVEIAPGTLTGIVPSEREATILGQPAAVPLVPGEVLTQSLIGVAQFPPTDQAVASMHLKSGSFPPDLTPGSHVQVVAPSASPTSPVQIVADTATVTKISTPDDQGSAVVSVLTDPTSAQHVGAAQTDTLALVLQPAGG</sequence>
<name>A0ABS5KGN6_9ACTN</name>
<proteinExistence type="predicted"/>
<reference evidence="2 3" key="1">
    <citation type="submission" date="2020-02" db="EMBL/GenBank/DDBJ databases">
        <title>Acidophilic actinobacteria isolated from forest soil.</title>
        <authorList>
            <person name="Golinska P."/>
        </authorList>
    </citation>
    <scope>NUCLEOTIDE SEQUENCE [LARGE SCALE GENOMIC DNA]</scope>
    <source>
        <strain evidence="2 3">NL8</strain>
    </source>
</reference>
<protein>
    <recommendedName>
        <fullName evidence="1">SAF domain-containing protein</fullName>
    </recommendedName>
</protein>
<keyword evidence="3" id="KW-1185">Reference proteome</keyword>
<dbReference type="Proteomes" id="UP000730482">
    <property type="component" value="Unassembled WGS sequence"/>
</dbReference>
<comment type="caution">
    <text evidence="2">The sequence shown here is derived from an EMBL/GenBank/DDBJ whole genome shotgun (WGS) entry which is preliminary data.</text>
</comment>
<dbReference type="EMBL" id="JAAFYZ010000002">
    <property type="protein sequence ID" value="MBS2545354.1"/>
    <property type="molecule type" value="Genomic_DNA"/>
</dbReference>
<dbReference type="Pfam" id="PF08666">
    <property type="entry name" value="SAF"/>
    <property type="match status" value="1"/>
</dbReference>
<dbReference type="CDD" id="cd11614">
    <property type="entry name" value="SAF_CpaB_FlgA_like"/>
    <property type="match status" value="1"/>
</dbReference>